<name>A0A0F8ZR50_9ZZZZ</name>
<comment type="caution">
    <text evidence="1">The sequence shown here is derived from an EMBL/GenBank/DDBJ whole genome shotgun (WGS) entry which is preliminary data.</text>
</comment>
<dbReference type="AlphaFoldDB" id="A0A0F8ZR50"/>
<organism evidence="1">
    <name type="scientific">marine sediment metagenome</name>
    <dbReference type="NCBI Taxonomy" id="412755"/>
    <lineage>
        <taxon>unclassified sequences</taxon>
        <taxon>metagenomes</taxon>
        <taxon>ecological metagenomes</taxon>
    </lineage>
</organism>
<proteinExistence type="predicted"/>
<dbReference type="EMBL" id="LAZR01062019">
    <property type="protein sequence ID" value="KKK62376.1"/>
    <property type="molecule type" value="Genomic_DNA"/>
</dbReference>
<accession>A0A0F8ZR50</accession>
<feature type="non-terminal residue" evidence="1">
    <location>
        <position position="37"/>
    </location>
</feature>
<gene>
    <name evidence="1" type="ORF">LCGC14_3004940</name>
</gene>
<sequence length="37" mass="4043">MEQQIRFCTSADGIRIAYATAGQGPPLVKAANWLNHL</sequence>
<protein>
    <submittedName>
        <fullName evidence="1">Uncharacterized protein</fullName>
    </submittedName>
</protein>
<reference evidence="1" key="1">
    <citation type="journal article" date="2015" name="Nature">
        <title>Complex archaea that bridge the gap between prokaryotes and eukaryotes.</title>
        <authorList>
            <person name="Spang A."/>
            <person name="Saw J.H."/>
            <person name="Jorgensen S.L."/>
            <person name="Zaremba-Niedzwiedzka K."/>
            <person name="Martijn J."/>
            <person name="Lind A.E."/>
            <person name="van Eijk R."/>
            <person name="Schleper C."/>
            <person name="Guy L."/>
            <person name="Ettema T.J."/>
        </authorList>
    </citation>
    <scope>NUCLEOTIDE SEQUENCE</scope>
</reference>
<evidence type="ECO:0000313" key="1">
    <source>
        <dbReference type="EMBL" id="KKK62376.1"/>
    </source>
</evidence>